<organism evidence="2 3">
    <name type="scientific">Phlebiopsis gigantea (strain 11061_1 CR5-6)</name>
    <name type="common">White-rot fungus</name>
    <name type="synonym">Peniophora gigantea</name>
    <dbReference type="NCBI Taxonomy" id="745531"/>
    <lineage>
        <taxon>Eukaryota</taxon>
        <taxon>Fungi</taxon>
        <taxon>Dikarya</taxon>
        <taxon>Basidiomycota</taxon>
        <taxon>Agaricomycotina</taxon>
        <taxon>Agaricomycetes</taxon>
        <taxon>Polyporales</taxon>
        <taxon>Phanerochaetaceae</taxon>
        <taxon>Phlebiopsis</taxon>
    </lineage>
</organism>
<feature type="region of interest" description="Disordered" evidence="1">
    <location>
        <begin position="334"/>
        <end position="378"/>
    </location>
</feature>
<feature type="compositionally biased region" description="Polar residues" evidence="1">
    <location>
        <begin position="33"/>
        <end position="47"/>
    </location>
</feature>
<accession>A0A0C3S5K0</accession>
<dbReference type="HOGENOM" id="CLU_027666_0_0_1"/>
<feature type="compositionally biased region" description="Basic residues" evidence="1">
    <location>
        <begin position="499"/>
        <end position="510"/>
    </location>
</feature>
<feature type="region of interest" description="Disordered" evidence="1">
    <location>
        <begin position="94"/>
        <end position="210"/>
    </location>
</feature>
<evidence type="ECO:0000313" key="3">
    <source>
        <dbReference type="Proteomes" id="UP000053257"/>
    </source>
</evidence>
<reference evidence="2 3" key="1">
    <citation type="journal article" date="2014" name="PLoS Genet.">
        <title>Analysis of the Phlebiopsis gigantea genome, transcriptome and secretome provides insight into its pioneer colonization strategies of wood.</title>
        <authorList>
            <person name="Hori C."/>
            <person name="Ishida T."/>
            <person name="Igarashi K."/>
            <person name="Samejima M."/>
            <person name="Suzuki H."/>
            <person name="Master E."/>
            <person name="Ferreira P."/>
            <person name="Ruiz-Duenas F.J."/>
            <person name="Held B."/>
            <person name="Canessa P."/>
            <person name="Larrondo L.F."/>
            <person name="Schmoll M."/>
            <person name="Druzhinina I.S."/>
            <person name="Kubicek C.P."/>
            <person name="Gaskell J.A."/>
            <person name="Kersten P."/>
            <person name="St John F."/>
            <person name="Glasner J."/>
            <person name="Sabat G."/>
            <person name="Splinter BonDurant S."/>
            <person name="Syed K."/>
            <person name="Yadav J."/>
            <person name="Mgbeahuruike A.C."/>
            <person name="Kovalchuk A."/>
            <person name="Asiegbu F.O."/>
            <person name="Lackner G."/>
            <person name="Hoffmeister D."/>
            <person name="Rencoret J."/>
            <person name="Gutierrez A."/>
            <person name="Sun H."/>
            <person name="Lindquist E."/>
            <person name="Barry K."/>
            <person name="Riley R."/>
            <person name="Grigoriev I.V."/>
            <person name="Henrissat B."/>
            <person name="Kues U."/>
            <person name="Berka R.M."/>
            <person name="Martinez A.T."/>
            <person name="Covert S.F."/>
            <person name="Blanchette R.A."/>
            <person name="Cullen D."/>
        </authorList>
    </citation>
    <scope>NUCLEOTIDE SEQUENCE [LARGE SCALE GENOMIC DNA]</scope>
    <source>
        <strain evidence="2 3">11061_1 CR5-6</strain>
    </source>
</reference>
<gene>
    <name evidence="2" type="ORF">PHLGIDRAFT_128744</name>
</gene>
<proteinExistence type="predicted"/>
<dbReference type="Proteomes" id="UP000053257">
    <property type="component" value="Unassembled WGS sequence"/>
</dbReference>
<dbReference type="OrthoDB" id="2536714at2759"/>
<dbReference type="AlphaFoldDB" id="A0A0C3S5K0"/>
<feature type="compositionally biased region" description="Low complexity" evidence="1">
    <location>
        <begin position="334"/>
        <end position="343"/>
    </location>
</feature>
<feature type="compositionally biased region" description="Basic and acidic residues" evidence="1">
    <location>
        <begin position="94"/>
        <end position="111"/>
    </location>
</feature>
<feature type="compositionally biased region" description="Polar residues" evidence="1">
    <location>
        <begin position="513"/>
        <end position="523"/>
    </location>
</feature>
<feature type="region of interest" description="Disordered" evidence="1">
    <location>
        <begin position="1"/>
        <end position="73"/>
    </location>
</feature>
<evidence type="ECO:0000256" key="1">
    <source>
        <dbReference type="SAM" id="MobiDB-lite"/>
    </source>
</evidence>
<keyword evidence="3" id="KW-1185">Reference proteome</keyword>
<evidence type="ECO:0000313" key="2">
    <source>
        <dbReference type="EMBL" id="KIP05662.1"/>
    </source>
</evidence>
<sequence length="523" mass="57227">MSAPSTPSHRQVLLPDAIAHGHGPNPDVRITDATPQRATPLPSSSRGRLTPRYPSSLARGELGRVPLHKRGTSRTYERLEDLLREAGYKETKIYSPEVERTEARREGRGDASARGSMSAVVDFLAGLMPGSGKGESSEVSNEDETIQRTPSPSPLAGKRVRKSLPRPVEDLSDTPSSLGSFRRRHGHIPYSLSPTPDSDHFLKSSASGSLRPHGHISAQGYLRHIASTPNISRARKHSASPGRSRLQFVSGEQPPLPSGWFDSVTRAVLGSSGSVARVGGPSHIALHHERSTRATKENCPVPHGVKNKVRPVTGYLRAETAPGAVNTVQVVCRSAPASRSSSRVGDRLPVVSDKGKSRDSSRPTYNKPRSSHSDVPTLASTRVENDAWSLQWLESERLSSNISDDEYSDEEDEGELDLARMLVPPKRQKSIRSLRQHLHKCESARALRGDSLRPLEPWVPHDDDDDERRKSSGPSKSKSRHESIEDGLDEYGTAWNFHGGHHSGSKRRRNLPGTWSSRNGGKA</sequence>
<name>A0A0C3S5K0_PHLG1</name>
<protein>
    <submittedName>
        <fullName evidence="2">Uncharacterized protein</fullName>
    </submittedName>
</protein>
<feature type="region of interest" description="Disordered" evidence="1">
    <location>
        <begin position="445"/>
        <end position="523"/>
    </location>
</feature>
<dbReference type="EMBL" id="KN840537">
    <property type="protein sequence ID" value="KIP05662.1"/>
    <property type="molecule type" value="Genomic_DNA"/>
</dbReference>